<evidence type="ECO:0000256" key="5">
    <source>
        <dbReference type="SAM" id="Phobius"/>
    </source>
</evidence>
<evidence type="ECO:0000259" key="6">
    <source>
        <dbReference type="Pfam" id="PF13664"/>
    </source>
</evidence>
<comment type="subcellular location">
    <subcellularLocation>
        <location evidence="1">Membrane</location>
    </subcellularLocation>
</comment>
<dbReference type="EMBL" id="UINC01005036">
    <property type="protein sequence ID" value="SVA18615.1"/>
    <property type="molecule type" value="Genomic_DNA"/>
</dbReference>
<evidence type="ECO:0000256" key="4">
    <source>
        <dbReference type="ARBA" id="ARBA00023136"/>
    </source>
</evidence>
<name>A0A381TRE5_9ZZZZ</name>
<evidence type="ECO:0000256" key="3">
    <source>
        <dbReference type="ARBA" id="ARBA00022989"/>
    </source>
</evidence>
<dbReference type="Pfam" id="PF13664">
    <property type="entry name" value="DUF4149"/>
    <property type="match status" value="1"/>
</dbReference>
<sequence length="154" mass="16928">MPNWTFLALHFFHTMALVVWVGGIVAIGGIVAPVAFRELSDRSSAGRVIGLSLQRFDALVAICIVLLVATSTLMALWYGRWSPWYAIQYACIALMSISATVSMTIVAPRMRSLRSNPTERQTPDGAAEFNRLHQFSTLSMQFNLACGTVAILFS</sequence>
<evidence type="ECO:0000256" key="1">
    <source>
        <dbReference type="ARBA" id="ARBA00004370"/>
    </source>
</evidence>
<dbReference type="GO" id="GO:0016020">
    <property type="term" value="C:membrane"/>
    <property type="evidence" value="ECO:0007669"/>
    <property type="project" value="UniProtKB-SubCell"/>
</dbReference>
<keyword evidence="3 5" id="KW-1133">Transmembrane helix</keyword>
<evidence type="ECO:0000256" key="2">
    <source>
        <dbReference type="ARBA" id="ARBA00022692"/>
    </source>
</evidence>
<dbReference type="InterPro" id="IPR025423">
    <property type="entry name" value="TMEM205-like"/>
</dbReference>
<keyword evidence="2 5" id="KW-0812">Transmembrane</keyword>
<feature type="transmembrane region" description="Helical" evidence="5">
    <location>
        <begin position="56"/>
        <end position="78"/>
    </location>
</feature>
<proteinExistence type="predicted"/>
<accession>A0A381TRE5</accession>
<reference evidence="7" key="1">
    <citation type="submission" date="2018-05" db="EMBL/GenBank/DDBJ databases">
        <authorList>
            <person name="Lanie J.A."/>
            <person name="Ng W.-L."/>
            <person name="Kazmierczak K.M."/>
            <person name="Andrzejewski T.M."/>
            <person name="Davidsen T.M."/>
            <person name="Wayne K.J."/>
            <person name="Tettelin H."/>
            <person name="Glass J.I."/>
            <person name="Rusch D."/>
            <person name="Podicherti R."/>
            <person name="Tsui H.-C.T."/>
            <person name="Winkler M.E."/>
        </authorList>
    </citation>
    <scope>NUCLEOTIDE SEQUENCE</scope>
</reference>
<protein>
    <recommendedName>
        <fullName evidence="6">TMEM205-like domain-containing protein</fullName>
    </recommendedName>
</protein>
<feature type="domain" description="TMEM205-like" evidence="6">
    <location>
        <begin position="16"/>
        <end position="114"/>
    </location>
</feature>
<feature type="transmembrane region" description="Helical" evidence="5">
    <location>
        <begin position="84"/>
        <end position="107"/>
    </location>
</feature>
<evidence type="ECO:0000313" key="7">
    <source>
        <dbReference type="EMBL" id="SVA18615.1"/>
    </source>
</evidence>
<dbReference type="AlphaFoldDB" id="A0A381TRE5"/>
<feature type="transmembrane region" description="Helical" evidence="5">
    <location>
        <begin position="12"/>
        <end position="36"/>
    </location>
</feature>
<gene>
    <name evidence="7" type="ORF">METZ01_LOCUS71469</name>
</gene>
<organism evidence="7">
    <name type="scientific">marine metagenome</name>
    <dbReference type="NCBI Taxonomy" id="408172"/>
    <lineage>
        <taxon>unclassified sequences</taxon>
        <taxon>metagenomes</taxon>
        <taxon>ecological metagenomes</taxon>
    </lineage>
</organism>
<keyword evidence="4 5" id="KW-0472">Membrane</keyword>